<dbReference type="GO" id="GO:0007234">
    <property type="term" value="P:osmosensory signaling via phosphorelay pathway"/>
    <property type="evidence" value="ECO:0007669"/>
    <property type="project" value="TreeGrafter"/>
</dbReference>
<dbReference type="InterPro" id="IPR003594">
    <property type="entry name" value="HATPase_dom"/>
</dbReference>
<dbReference type="GO" id="GO:0000155">
    <property type="term" value="F:phosphorelay sensor kinase activity"/>
    <property type="evidence" value="ECO:0007669"/>
    <property type="project" value="InterPro"/>
</dbReference>
<dbReference type="EMBL" id="AP009384">
    <property type="protein sequence ID" value="BAF88246.1"/>
    <property type="molecule type" value="Genomic_DNA"/>
</dbReference>
<dbReference type="SMART" id="SM00091">
    <property type="entry name" value="PAS"/>
    <property type="match status" value="1"/>
</dbReference>
<dbReference type="Pfam" id="PF02518">
    <property type="entry name" value="HATPase_c"/>
    <property type="match status" value="1"/>
</dbReference>
<feature type="domain" description="PAS" evidence="8">
    <location>
        <begin position="443"/>
        <end position="488"/>
    </location>
</feature>
<dbReference type="EC" id="2.7.13.3" evidence="2"/>
<dbReference type="InterPro" id="IPR013656">
    <property type="entry name" value="PAS_4"/>
</dbReference>
<dbReference type="InterPro" id="IPR005467">
    <property type="entry name" value="His_kinase_dom"/>
</dbReference>
<dbReference type="PANTHER" id="PTHR42878:SF14">
    <property type="entry name" value="OSMOLARITY TWO-COMPONENT SYSTEM PROTEIN SSK1"/>
    <property type="match status" value="1"/>
</dbReference>
<evidence type="ECO:0000256" key="5">
    <source>
        <dbReference type="ARBA" id="ARBA00023136"/>
    </source>
</evidence>
<reference evidence="9 10" key="5">
    <citation type="journal article" date="2010" name="Appl. Environ. Microbiol.">
        <title>phrR-like gene praR of Azorhizobium caulinodans ORS571 is essential for symbiosis with Sesbania rostrata and is involved in expression of reb genes.</title>
        <authorList>
            <person name="Akiba N."/>
            <person name="Aono T."/>
            <person name="Toyazaki H."/>
            <person name="Sato S."/>
            <person name="Oyaizu H."/>
        </authorList>
    </citation>
    <scope>NUCLEOTIDE SEQUENCE [LARGE SCALE GENOMIC DNA]</scope>
    <source>
        <strain evidence="10">ATCC 43989 / DSM 5975 / JCM 20966 / LMG 6465 / NBRC 14845 / NCIMB 13405 / ORS 571</strain>
    </source>
</reference>
<evidence type="ECO:0000256" key="1">
    <source>
        <dbReference type="ARBA" id="ARBA00000085"/>
    </source>
</evidence>
<dbReference type="GO" id="GO:0016020">
    <property type="term" value="C:membrane"/>
    <property type="evidence" value="ECO:0007669"/>
    <property type="project" value="UniProtKB-SubCell"/>
</dbReference>
<dbReference type="InterPro" id="IPR036890">
    <property type="entry name" value="HATPase_C_sf"/>
</dbReference>
<dbReference type="SUPFAM" id="SSF55874">
    <property type="entry name" value="ATPase domain of HSP90 chaperone/DNA topoisomerase II/histidine kinase"/>
    <property type="match status" value="1"/>
</dbReference>
<dbReference type="STRING" id="438753.AZC_2248"/>
<dbReference type="PROSITE" id="PS50109">
    <property type="entry name" value="HIS_KIN"/>
    <property type="match status" value="1"/>
</dbReference>
<name>A8I597_AZOC5</name>
<evidence type="ECO:0000256" key="3">
    <source>
        <dbReference type="ARBA" id="ARBA00022679"/>
    </source>
</evidence>
<dbReference type="GO" id="GO:0030295">
    <property type="term" value="F:protein kinase activator activity"/>
    <property type="evidence" value="ECO:0007669"/>
    <property type="project" value="TreeGrafter"/>
</dbReference>
<dbReference type="CDD" id="cd00082">
    <property type="entry name" value="HisKA"/>
    <property type="match status" value="1"/>
</dbReference>
<dbReference type="KEGG" id="azc:AZC_2248"/>
<dbReference type="RefSeq" id="WP_012170775.1">
    <property type="nucleotide sequence ID" value="NC_009937.1"/>
</dbReference>
<protein>
    <recommendedName>
        <fullName evidence="2">histidine kinase</fullName>
        <ecNumber evidence="2">2.7.13.3</ecNumber>
    </recommendedName>
</protein>
<dbReference type="GO" id="GO:0000156">
    <property type="term" value="F:phosphorelay response regulator activity"/>
    <property type="evidence" value="ECO:0007669"/>
    <property type="project" value="TreeGrafter"/>
</dbReference>
<accession>A8I597</accession>
<feature type="compositionally biased region" description="Basic and acidic residues" evidence="6">
    <location>
        <begin position="296"/>
        <end position="313"/>
    </location>
</feature>
<keyword evidence="10" id="KW-1185">Reference proteome</keyword>
<dbReference type="Pfam" id="PF08448">
    <property type="entry name" value="PAS_4"/>
    <property type="match status" value="1"/>
</dbReference>
<dbReference type="PANTHER" id="PTHR42878">
    <property type="entry name" value="TWO-COMPONENT HISTIDINE KINASE"/>
    <property type="match status" value="1"/>
</dbReference>
<organism evidence="9 10">
    <name type="scientific">Azorhizobium caulinodans (strain ATCC 43989 / DSM 5975 / JCM 20966 / LMG 6465 / NBRC 14845 / NCIMB 13405 / ORS 571)</name>
    <dbReference type="NCBI Taxonomy" id="438753"/>
    <lineage>
        <taxon>Bacteria</taxon>
        <taxon>Pseudomonadati</taxon>
        <taxon>Pseudomonadota</taxon>
        <taxon>Alphaproteobacteria</taxon>
        <taxon>Hyphomicrobiales</taxon>
        <taxon>Xanthobacteraceae</taxon>
        <taxon>Azorhizobium</taxon>
    </lineage>
</organism>
<proteinExistence type="predicted"/>
<reference evidence="10" key="2">
    <citation type="submission" date="2007-04" db="EMBL/GenBank/DDBJ databases">
        <title>Complete genome sequence of the nitrogen-fixing bacterium Azorhizobium caulinodans ORS571.</title>
        <authorList>
            <person name="Lee K.B."/>
            <person name="Backer P.D."/>
            <person name="Aono T."/>
            <person name="Liu C.T."/>
            <person name="Suzuki S."/>
            <person name="Suzuki T."/>
            <person name="Kaneko T."/>
            <person name="Yamada M."/>
            <person name="Tabata S."/>
            <person name="Kupfer D.M."/>
            <person name="Najar F.Z."/>
            <person name="Wiley G.B."/>
            <person name="Roe B."/>
            <person name="Binnewies T."/>
            <person name="Ussery D."/>
            <person name="Vereecke D."/>
            <person name="Gevers D."/>
            <person name="Holsters M."/>
            <person name="Oyaizu H."/>
        </authorList>
    </citation>
    <scope>NUCLEOTIDE SEQUENCE [LARGE SCALE GENOMIC DNA]</scope>
    <source>
        <strain evidence="10">ATCC 43989 / DSM 5975 / JCM 20966 / LMG 6465 / NBRC 14845 / NCIMB 13405 / ORS 571</strain>
    </source>
</reference>
<dbReference type="InterPro" id="IPR000014">
    <property type="entry name" value="PAS"/>
</dbReference>
<feature type="domain" description="Histidine kinase" evidence="7">
    <location>
        <begin position="596"/>
        <end position="811"/>
    </location>
</feature>
<dbReference type="InterPro" id="IPR035965">
    <property type="entry name" value="PAS-like_dom_sf"/>
</dbReference>
<dbReference type="SUPFAM" id="SSF47384">
    <property type="entry name" value="Homodimeric domain of signal transducing histidine kinase"/>
    <property type="match status" value="1"/>
</dbReference>
<dbReference type="eggNOG" id="COG4251">
    <property type="taxonomic scope" value="Bacteria"/>
</dbReference>
<keyword evidence="4 9" id="KW-0418">Kinase</keyword>
<gene>
    <name evidence="9" type="ordered locus">AZC_2248</name>
</gene>
<dbReference type="Gene3D" id="3.30.565.10">
    <property type="entry name" value="Histidine kinase-like ATPase, C-terminal domain"/>
    <property type="match status" value="1"/>
</dbReference>
<comment type="catalytic activity">
    <reaction evidence="1">
        <text>ATP + protein L-histidine = ADP + protein N-phospho-L-histidine.</text>
        <dbReference type="EC" id="2.7.13.3"/>
    </reaction>
</comment>
<dbReference type="InterPro" id="IPR036097">
    <property type="entry name" value="HisK_dim/P_sf"/>
</dbReference>
<dbReference type="PROSITE" id="PS50112">
    <property type="entry name" value="PAS"/>
    <property type="match status" value="1"/>
</dbReference>
<dbReference type="AlphaFoldDB" id="A8I597"/>
<keyword evidence="3" id="KW-0808">Transferase</keyword>
<sequence>MSEQTQRMPPHQEALFAPLTREDLPSFVVLLPDLRVVAATPACAAFGVETGAEAPLSVKIVAKRVAMSLRRAPRLERVRLPGTQTPLPFACIGIHSPAGHVVLFADPLALAEGGRATRALPPRSGLPAVIPQYGRDADGRCLRFSWQMDAAGRLMRISPELPEALGGTEGDWVGRDFQELEDVGLIADAGPMRAALRTGGSFFGLTLRTGGHPARRIEFGGVPLFDQARQRRGTRGFGLLWGAEPQDEAPAGSDAEAQHFNVVPLHGGSLTPRERSAFHEIARTLSEAIEEWPKAATEARPELDETEPLREPDAGTASGAQAEGEDHLLDRLPIGIVVQQGGKTVRTNKTLLGWLGVRDTAEFVATGGLSPRLVRDSRHGGLDLETLHGDRLPVEVRLVASPWSGRPALVHVIRPIEGAPAAAAASPESPRGPASGVQMRVERSAARRQALDFIPYPVLLLDRDGTVEMANTAAADACGFTADDLEGEPFTILLAPGCHVQAVAMLDAAAAGKGAQSAPLTLRHRLGTEEQAEAMLVTTGDPAARFCLVLQTRTEAVVEAPSAVPVPAQPQPQPLAPLPPAGVPDDPRRVDAIVRRVSHDLRDPLTVLLGFVDSVRSNLYGPVGSRRYQQQAETAAAAGQALVDTLDDLGALALPPEPVTPVSLSPLVTDALAHLSDAARRRGVLLRTALSEDVTARANPEGFARLARELLTEAMEATPHGGQVIVTLTADDAAPNALLQVRDGGAALSEEEIAIALDPTRAATVSTRFSRAGRPFRLARLGALARAIGGDLALTRGLDTGLLVQVSLPRA</sequence>
<dbReference type="CDD" id="cd00130">
    <property type="entry name" value="PAS"/>
    <property type="match status" value="1"/>
</dbReference>
<evidence type="ECO:0000259" key="7">
    <source>
        <dbReference type="PROSITE" id="PS50109"/>
    </source>
</evidence>
<evidence type="ECO:0000256" key="2">
    <source>
        <dbReference type="ARBA" id="ARBA00012438"/>
    </source>
</evidence>
<dbReference type="Proteomes" id="UP000000270">
    <property type="component" value="Chromosome"/>
</dbReference>
<dbReference type="Gene3D" id="3.30.450.20">
    <property type="entry name" value="PAS domain"/>
    <property type="match status" value="1"/>
</dbReference>
<keyword evidence="5" id="KW-0472">Membrane</keyword>
<evidence type="ECO:0000256" key="6">
    <source>
        <dbReference type="SAM" id="MobiDB-lite"/>
    </source>
</evidence>
<dbReference type="SUPFAM" id="SSF55785">
    <property type="entry name" value="PYP-like sensor domain (PAS domain)"/>
    <property type="match status" value="1"/>
</dbReference>
<dbReference type="HOGENOM" id="CLU_000445_23_1_5"/>
<dbReference type="Gene3D" id="1.10.287.130">
    <property type="match status" value="1"/>
</dbReference>
<feature type="region of interest" description="Disordered" evidence="6">
    <location>
        <begin position="296"/>
        <end position="325"/>
    </location>
</feature>
<evidence type="ECO:0000259" key="8">
    <source>
        <dbReference type="PROSITE" id="PS50112"/>
    </source>
</evidence>
<dbReference type="SMART" id="SM00388">
    <property type="entry name" value="HisKA"/>
    <property type="match status" value="1"/>
</dbReference>
<reference evidence="9 10" key="3">
    <citation type="journal article" date="2008" name="BMC Genomics">
        <title>The genome of the versatile nitrogen fixer Azorhizobium caulinodans ORS571.</title>
        <authorList>
            <person name="Lee KB."/>
            <person name="Backer P.D."/>
            <person name="Aono T."/>
            <person name="Liu CT."/>
            <person name="Suzuki S."/>
            <person name="Suzuki T."/>
            <person name="Kaneko T."/>
            <person name="Yamada M."/>
            <person name="Tabata S."/>
            <person name="Kupfer D.M."/>
            <person name="Najar F.Z."/>
            <person name="Wiley G.B."/>
            <person name="Roe B."/>
            <person name="Binnewies T.T."/>
            <person name="Ussery D.W."/>
            <person name="D'Haeze W."/>
            <person name="Herder J.D."/>
            <person name="Gevers D."/>
            <person name="Vereecke D."/>
            <person name="Holsters M."/>
            <person name="Oyaizu H."/>
        </authorList>
    </citation>
    <scope>NUCLEOTIDE SEQUENCE [LARGE SCALE GENOMIC DNA]</scope>
    <source>
        <strain evidence="10">ATCC 43989 / DSM 5975 / JCM 20966 / LMG 6465 / NBRC 14845 / NCIMB 13405 / ORS 571</strain>
    </source>
</reference>
<reference evidence="9 10" key="1">
    <citation type="journal article" date="2007" name="Appl. Environ. Microbiol.">
        <title>Rhizobial factors required for stem nodule maturation and maintenance in Sesbania rostrata-Azorhizobium caulinodans ORS571 symbiosis.</title>
        <authorList>
            <person name="Suzuki S."/>
            <person name="Aono T."/>
            <person name="Lee KB."/>
            <person name="Suzuki T."/>
            <person name="Liu CT."/>
            <person name="Miwa H."/>
            <person name="Wakao S."/>
            <person name="Iki T."/>
            <person name="Oyaizu H."/>
        </authorList>
    </citation>
    <scope>NUCLEOTIDE SEQUENCE [LARGE SCALE GENOMIC DNA]</scope>
    <source>
        <strain evidence="10">ATCC 43989 / DSM 5975 / JCM 20966 / LMG 6465 / NBRC 14845 / NCIMB 13405 / ORS 571</strain>
    </source>
</reference>
<dbReference type="InterPro" id="IPR050351">
    <property type="entry name" value="BphY/WalK/GraS-like"/>
</dbReference>
<dbReference type="InterPro" id="IPR003661">
    <property type="entry name" value="HisK_dim/P_dom"/>
</dbReference>
<evidence type="ECO:0000256" key="4">
    <source>
        <dbReference type="ARBA" id="ARBA00022777"/>
    </source>
</evidence>
<evidence type="ECO:0000313" key="9">
    <source>
        <dbReference type="EMBL" id="BAF88246.1"/>
    </source>
</evidence>
<evidence type="ECO:0000313" key="10">
    <source>
        <dbReference type="Proteomes" id="UP000000270"/>
    </source>
</evidence>
<reference evidence="9 10" key="4">
    <citation type="journal article" date="2009" name="Appl. Environ. Microbiol.">
        <title>Comparative genome-wide transcriptional profiling of Azorhizobium caulinodans ORS571 grown under free-living and symbiotic conditions.</title>
        <authorList>
            <person name="Tsukada S."/>
            <person name="Aono T."/>
            <person name="Akiba N."/>
            <person name="Lee KB."/>
            <person name="Liu CT."/>
            <person name="Toyazaki H."/>
            <person name="Oyaizu H."/>
        </authorList>
    </citation>
    <scope>NUCLEOTIDE SEQUENCE [LARGE SCALE GENOMIC DNA]</scope>
    <source>
        <strain evidence="10">ATCC 43989 / DSM 5975 / JCM 20966 / LMG 6465 / NBRC 14845 / NCIMB 13405 / ORS 571</strain>
    </source>
</reference>
<reference evidence="9 10" key="6">
    <citation type="journal article" date="2011" name="Appl. Environ. Microbiol.">
        <title>Involvement of the azorhizobial chromosome partition gene (parA) in the onset of bacteroid differentiation during Sesbania rostrata stem nodule development.</title>
        <authorList>
            <person name="Liu CT."/>
            <person name="Lee KB."/>
            <person name="Wang YS."/>
            <person name="Peng MH."/>
            <person name="Lee KT."/>
            <person name="Suzuki S."/>
            <person name="Suzuki T."/>
            <person name="Oyaizu H."/>
        </authorList>
    </citation>
    <scope>NUCLEOTIDE SEQUENCE [LARGE SCALE GENOMIC DNA]</scope>
    <source>
        <strain evidence="10">ATCC 43989 / DSM 5975 / JCM 20966 / LMG 6465 / NBRC 14845 / NCIMB 13405 / ORS 571</strain>
    </source>
</reference>